<organism evidence="2 3">
    <name type="scientific">Bimuria novae-zelandiae CBS 107.79</name>
    <dbReference type="NCBI Taxonomy" id="1447943"/>
    <lineage>
        <taxon>Eukaryota</taxon>
        <taxon>Fungi</taxon>
        <taxon>Dikarya</taxon>
        <taxon>Ascomycota</taxon>
        <taxon>Pezizomycotina</taxon>
        <taxon>Dothideomycetes</taxon>
        <taxon>Pleosporomycetidae</taxon>
        <taxon>Pleosporales</taxon>
        <taxon>Massarineae</taxon>
        <taxon>Didymosphaeriaceae</taxon>
        <taxon>Bimuria</taxon>
    </lineage>
</organism>
<evidence type="ECO:0000313" key="2">
    <source>
        <dbReference type="EMBL" id="KAF1964964.1"/>
    </source>
</evidence>
<dbReference type="AlphaFoldDB" id="A0A6A5UJX6"/>
<reference evidence="2" key="1">
    <citation type="journal article" date="2020" name="Stud. Mycol.">
        <title>101 Dothideomycetes genomes: a test case for predicting lifestyles and emergence of pathogens.</title>
        <authorList>
            <person name="Haridas S."/>
            <person name="Albert R."/>
            <person name="Binder M."/>
            <person name="Bloem J."/>
            <person name="Labutti K."/>
            <person name="Salamov A."/>
            <person name="Andreopoulos B."/>
            <person name="Baker S."/>
            <person name="Barry K."/>
            <person name="Bills G."/>
            <person name="Bluhm B."/>
            <person name="Cannon C."/>
            <person name="Castanera R."/>
            <person name="Culley D."/>
            <person name="Daum C."/>
            <person name="Ezra D."/>
            <person name="Gonzalez J."/>
            <person name="Henrissat B."/>
            <person name="Kuo A."/>
            <person name="Liang C."/>
            <person name="Lipzen A."/>
            <person name="Lutzoni F."/>
            <person name="Magnuson J."/>
            <person name="Mondo S."/>
            <person name="Nolan M."/>
            <person name="Ohm R."/>
            <person name="Pangilinan J."/>
            <person name="Park H.-J."/>
            <person name="Ramirez L."/>
            <person name="Alfaro M."/>
            <person name="Sun H."/>
            <person name="Tritt A."/>
            <person name="Yoshinaga Y."/>
            <person name="Zwiers L.-H."/>
            <person name="Turgeon B."/>
            <person name="Goodwin S."/>
            <person name="Spatafora J."/>
            <person name="Crous P."/>
            <person name="Grigoriev I."/>
        </authorList>
    </citation>
    <scope>NUCLEOTIDE SEQUENCE</scope>
    <source>
        <strain evidence="2">CBS 107.79</strain>
    </source>
</reference>
<dbReference type="SMART" id="SM00256">
    <property type="entry name" value="FBOX"/>
    <property type="match status" value="1"/>
</dbReference>
<dbReference type="Pfam" id="PF12937">
    <property type="entry name" value="F-box-like"/>
    <property type="match status" value="1"/>
</dbReference>
<dbReference type="InterPro" id="IPR036047">
    <property type="entry name" value="F-box-like_dom_sf"/>
</dbReference>
<proteinExistence type="predicted"/>
<evidence type="ECO:0000259" key="1">
    <source>
        <dbReference type="PROSITE" id="PS50181"/>
    </source>
</evidence>
<feature type="domain" description="F-box" evidence="1">
    <location>
        <begin position="1"/>
        <end position="47"/>
    </location>
</feature>
<accession>A0A6A5UJX6</accession>
<dbReference type="InterPro" id="IPR001810">
    <property type="entry name" value="F-box_dom"/>
</dbReference>
<sequence>MGRLTDLPVELLQRIAGFLDCSSALSLTRTSRQLNDACNVRTVFKDIALYLRGTPLNDVSPISKWNPLIWPNGPGILKRASLSDTIRVAYAVEQALHQADKPYNPFWNSLQADISHGVQCDIEQWLPQLLAWHHPTSEYLQYTSLLPVHYQLGQLLENQTDARYDLNKANFINVGFCLAFLALQNLSKIEDECENGASVLIMSGDYMLSVCWGLRTPYLDGYGLDDDFDLAQASSCIFPFLYSVLGDGYYRTIPFPLPSKMPFSSLMDIPWVYSGGAEAFTTCHVEKMTEPGFLTGTWMGYYTDQRTLSHQALAPVDHPMEEINIVAASSSDDSNESKPNLKGYIQCPQSHGIDRYGKFTLGGSFYANGQVEFVKKYCSHNWEWQYRGVVIPFGIAGHWSSTNNAFGGYFWIWKKEWCDALMT</sequence>
<gene>
    <name evidence="2" type="ORF">BU23DRAFT_575284</name>
</gene>
<dbReference type="Proteomes" id="UP000800036">
    <property type="component" value="Unassembled WGS sequence"/>
</dbReference>
<keyword evidence="3" id="KW-1185">Reference proteome</keyword>
<name>A0A6A5UJX6_9PLEO</name>
<evidence type="ECO:0000313" key="3">
    <source>
        <dbReference type="Proteomes" id="UP000800036"/>
    </source>
</evidence>
<dbReference type="OrthoDB" id="5139943at2759"/>
<dbReference type="SUPFAM" id="SSF81383">
    <property type="entry name" value="F-box domain"/>
    <property type="match status" value="1"/>
</dbReference>
<protein>
    <recommendedName>
        <fullName evidence="1">F-box domain-containing protein</fullName>
    </recommendedName>
</protein>
<dbReference type="EMBL" id="ML976773">
    <property type="protein sequence ID" value="KAF1964964.1"/>
    <property type="molecule type" value="Genomic_DNA"/>
</dbReference>
<dbReference type="PROSITE" id="PS50181">
    <property type="entry name" value="FBOX"/>
    <property type="match status" value="1"/>
</dbReference>